<evidence type="ECO:0000256" key="2">
    <source>
        <dbReference type="ARBA" id="ARBA00023008"/>
    </source>
</evidence>
<dbReference type="EMBL" id="KI964538">
    <property type="protein sequence ID" value="EUC39111.1"/>
    <property type="molecule type" value="Genomic_DNA"/>
</dbReference>
<keyword evidence="2" id="KW-0186">Copper</keyword>
<dbReference type="PANTHER" id="PTHR34883">
    <property type="entry name" value="SERINE-RICH PROTEIN, PUTATIVE-RELATED-RELATED"/>
    <property type="match status" value="1"/>
</dbReference>
<feature type="compositionally biased region" description="Polar residues" evidence="3">
    <location>
        <begin position="216"/>
        <end position="225"/>
    </location>
</feature>
<sequence length="247" mass="24470">MYFSTTAIVSAIFGLAAAQGGMLRMHVVQVGGPNGSLAFYPNNIAAQPGDMVQFQFHPKNHSVVQSTFDNPCIPIQNVMPNKTDAFFSGFMPTNASFTATNQVLTYTIRVPDAKPIWFYCSQGKHCQNGMVGAINAPAAGNKTIQAFTALAAQASENLSPGQPAGSGGITGNTPTSPSAGNGADSGNGQGGAAGGNGAGAGAGAGAGSGSGTGASPPQTTTSNASGLSTQSFVSVAAAFVAVAFASL</sequence>
<dbReference type="OrthoDB" id="2331100at2759"/>
<feature type="domain" description="Blue (type 1) copper" evidence="5">
    <location>
        <begin position="28"/>
        <end position="134"/>
    </location>
</feature>
<dbReference type="RefSeq" id="XP_007706523.1">
    <property type="nucleotide sequence ID" value="XM_007708333.1"/>
</dbReference>
<evidence type="ECO:0000313" key="6">
    <source>
        <dbReference type="EMBL" id="EUC39111.1"/>
    </source>
</evidence>
<organism evidence="6 7">
    <name type="scientific">Cochliobolus carbonum (strain 26-R-13)</name>
    <name type="common">Maize leaf spot fungus</name>
    <name type="synonym">Bipolaris zeicola</name>
    <dbReference type="NCBI Taxonomy" id="930089"/>
    <lineage>
        <taxon>Eukaryota</taxon>
        <taxon>Fungi</taxon>
        <taxon>Dikarya</taxon>
        <taxon>Ascomycota</taxon>
        <taxon>Pezizomycotina</taxon>
        <taxon>Dothideomycetes</taxon>
        <taxon>Pleosporomycetidae</taxon>
        <taxon>Pleosporales</taxon>
        <taxon>Pleosporineae</taxon>
        <taxon>Pleosporaceae</taxon>
        <taxon>Bipolaris</taxon>
    </lineage>
</organism>
<dbReference type="GO" id="GO:0009055">
    <property type="term" value="F:electron transfer activity"/>
    <property type="evidence" value="ECO:0007669"/>
    <property type="project" value="InterPro"/>
</dbReference>
<protein>
    <recommendedName>
        <fullName evidence="5">Blue (type 1) copper domain-containing protein</fullName>
    </recommendedName>
</protein>
<evidence type="ECO:0000256" key="3">
    <source>
        <dbReference type="SAM" id="MobiDB-lite"/>
    </source>
</evidence>
<feature type="signal peptide" evidence="4">
    <location>
        <begin position="1"/>
        <end position="18"/>
    </location>
</feature>
<reference evidence="6 7" key="1">
    <citation type="journal article" date="2013" name="PLoS Genet.">
        <title>Comparative genome structure, secondary metabolite, and effector coding capacity across Cochliobolus pathogens.</title>
        <authorList>
            <person name="Condon B.J."/>
            <person name="Leng Y."/>
            <person name="Wu D."/>
            <person name="Bushley K.E."/>
            <person name="Ohm R.A."/>
            <person name="Otillar R."/>
            <person name="Martin J."/>
            <person name="Schackwitz W."/>
            <person name="Grimwood J."/>
            <person name="MohdZainudin N."/>
            <person name="Xue C."/>
            <person name="Wang R."/>
            <person name="Manning V.A."/>
            <person name="Dhillon B."/>
            <person name="Tu Z.J."/>
            <person name="Steffenson B.J."/>
            <person name="Salamov A."/>
            <person name="Sun H."/>
            <person name="Lowry S."/>
            <person name="LaButti K."/>
            <person name="Han J."/>
            <person name="Copeland A."/>
            <person name="Lindquist E."/>
            <person name="Barry K."/>
            <person name="Schmutz J."/>
            <person name="Baker S.E."/>
            <person name="Ciuffetti L.M."/>
            <person name="Grigoriev I.V."/>
            <person name="Zhong S."/>
            <person name="Turgeon B.G."/>
        </authorList>
    </citation>
    <scope>NUCLEOTIDE SEQUENCE [LARGE SCALE GENOMIC DNA]</scope>
    <source>
        <strain evidence="6 7">26-R-13</strain>
    </source>
</reference>
<dbReference type="AlphaFoldDB" id="W6Z5Z0"/>
<dbReference type="Pfam" id="PF00127">
    <property type="entry name" value="Copper-bind"/>
    <property type="match status" value="1"/>
</dbReference>
<feature type="region of interest" description="Disordered" evidence="3">
    <location>
        <begin position="157"/>
        <end position="225"/>
    </location>
</feature>
<dbReference type="KEGG" id="bze:COCCADRAFT_31845"/>
<evidence type="ECO:0000259" key="5">
    <source>
        <dbReference type="Pfam" id="PF00127"/>
    </source>
</evidence>
<dbReference type="SUPFAM" id="SSF49503">
    <property type="entry name" value="Cupredoxins"/>
    <property type="match status" value="1"/>
</dbReference>
<dbReference type="STRING" id="930089.W6Z5Z0"/>
<dbReference type="InterPro" id="IPR052953">
    <property type="entry name" value="Ser-rich/MCO-related"/>
</dbReference>
<accession>W6Z5Z0</accession>
<dbReference type="GeneID" id="19147039"/>
<name>W6Z5Z0_COCC2</name>
<feature type="chain" id="PRO_5004887203" description="Blue (type 1) copper domain-containing protein" evidence="4">
    <location>
        <begin position="19"/>
        <end position="247"/>
    </location>
</feature>
<proteinExistence type="predicted"/>
<dbReference type="GO" id="GO:0005507">
    <property type="term" value="F:copper ion binding"/>
    <property type="evidence" value="ECO:0007669"/>
    <property type="project" value="InterPro"/>
</dbReference>
<dbReference type="CDD" id="cd00920">
    <property type="entry name" value="Cupredoxin"/>
    <property type="match status" value="1"/>
</dbReference>
<evidence type="ECO:0000313" key="7">
    <source>
        <dbReference type="Proteomes" id="UP000053841"/>
    </source>
</evidence>
<dbReference type="InterPro" id="IPR000923">
    <property type="entry name" value="BlueCu_1"/>
</dbReference>
<dbReference type="PANTHER" id="PTHR34883:SF17">
    <property type="entry name" value="CUPREDOXIN"/>
    <property type="match status" value="1"/>
</dbReference>
<gene>
    <name evidence="6" type="ORF">COCCADRAFT_31845</name>
</gene>
<dbReference type="eggNOG" id="ENOG502S40X">
    <property type="taxonomic scope" value="Eukaryota"/>
</dbReference>
<feature type="compositionally biased region" description="Gly residues" evidence="3">
    <location>
        <begin position="183"/>
        <end position="212"/>
    </location>
</feature>
<keyword evidence="4" id="KW-0732">Signal</keyword>
<dbReference type="HOGENOM" id="CLU_053381_1_0_1"/>
<keyword evidence="1" id="KW-0479">Metal-binding</keyword>
<keyword evidence="7" id="KW-1185">Reference proteome</keyword>
<dbReference type="InterPro" id="IPR008972">
    <property type="entry name" value="Cupredoxin"/>
</dbReference>
<evidence type="ECO:0000256" key="4">
    <source>
        <dbReference type="SAM" id="SignalP"/>
    </source>
</evidence>
<dbReference type="Proteomes" id="UP000053841">
    <property type="component" value="Unassembled WGS sequence"/>
</dbReference>
<dbReference type="Gene3D" id="2.60.40.420">
    <property type="entry name" value="Cupredoxins - blue copper proteins"/>
    <property type="match status" value="1"/>
</dbReference>
<evidence type="ECO:0000256" key="1">
    <source>
        <dbReference type="ARBA" id="ARBA00022723"/>
    </source>
</evidence>